<dbReference type="EMBL" id="SRYG01000019">
    <property type="protein sequence ID" value="TGY65295.1"/>
    <property type="molecule type" value="Genomic_DNA"/>
</dbReference>
<name>A0AC61R5R1_9FIRM</name>
<comment type="caution">
    <text evidence="1">The sequence shown here is derived from an EMBL/GenBank/DDBJ whole genome shotgun (WGS) entry which is preliminary data.</text>
</comment>
<evidence type="ECO:0000313" key="2">
    <source>
        <dbReference type="Proteomes" id="UP000308836"/>
    </source>
</evidence>
<dbReference type="Proteomes" id="UP000308836">
    <property type="component" value="Unassembled WGS sequence"/>
</dbReference>
<proteinExistence type="predicted"/>
<keyword evidence="2" id="KW-1185">Reference proteome</keyword>
<sequence>MPKLKNDVEHSIEVKKSKFITYLHRTDSEDEARAFIKLVKKTHPDARHHCTALVIGPIVRSNDDGEPAGTAGHPMLDVLTSRGMTDIVAVVVRYFGGTLLGKGGLVRAYTDSVKLALEQASLVEAQTLQTYRIAFDYSLIGRFDAYFRTRGIEVISKDYQSEVVYHFCVKENIDTALNELASGRIQIDYVGETERESAVPTTGG</sequence>
<protein>
    <submittedName>
        <fullName evidence="1">YigZ family protein</fullName>
    </submittedName>
</protein>
<accession>A0AC61R5R1</accession>
<gene>
    <name evidence="1" type="ORF">E5336_09040</name>
</gene>
<evidence type="ECO:0000313" key="1">
    <source>
        <dbReference type="EMBL" id="TGY65295.1"/>
    </source>
</evidence>
<reference evidence="1" key="1">
    <citation type="submission" date="2019-04" db="EMBL/GenBank/DDBJ databases">
        <title>Microbes associate with the intestines of laboratory mice.</title>
        <authorList>
            <person name="Navarre W."/>
            <person name="Wong E."/>
            <person name="Huang K."/>
            <person name="Tropini C."/>
            <person name="Ng K."/>
            <person name="Yu B."/>
        </authorList>
    </citation>
    <scope>NUCLEOTIDE SEQUENCE</scope>
    <source>
        <strain evidence="1">NM09_H32</strain>
    </source>
</reference>
<organism evidence="1 2">
    <name type="scientific">Dubosiella muris</name>
    <dbReference type="NCBI Taxonomy" id="3038133"/>
    <lineage>
        <taxon>Bacteria</taxon>
        <taxon>Bacillati</taxon>
        <taxon>Bacillota</taxon>
        <taxon>Erysipelotrichia</taxon>
        <taxon>Erysipelotrichales</taxon>
        <taxon>Erysipelotrichaceae</taxon>
        <taxon>Dubosiella</taxon>
    </lineage>
</organism>